<feature type="region of interest" description="Disordered" evidence="1">
    <location>
        <begin position="93"/>
        <end position="116"/>
    </location>
</feature>
<dbReference type="EMBL" id="SFCI01000658">
    <property type="protein sequence ID" value="TFY78548.1"/>
    <property type="molecule type" value="Genomic_DNA"/>
</dbReference>
<organism evidence="2 3">
    <name type="scientific">Hericium alpestre</name>
    <dbReference type="NCBI Taxonomy" id="135208"/>
    <lineage>
        <taxon>Eukaryota</taxon>
        <taxon>Fungi</taxon>
        <taxon>Dikarya</taxon>
        <taxon>Basidiomycota</taxon>
        <taxon>Agaricomycotina</taxon>
        <taxon>Agaricomycetes</taxon>
        <taxon>Russulales</taxon>
        <taxon>Hericiaceae</taxon>
        <taxon>Hericium</taxon>
    </lineage>
</organism>
<proteinExistence type="predicted"/>
<comment type="caution">
    <text evidence="2">The sequence shown here is derived from an EMBL/GenBank/DDBJ whole genome shotgun (WGS) entry which is preliminary data.</text>
</comment>
<accession>A0A4Y9ZYR7</accession>
<feature type="compositionally biased region" description="Low complexity" evidence="1">
    <location>
        <begin position="99"/>
        <end position="116"/>
    </location>
</feature>
<gene>
    <name evidence="2" type="ORF">EWM64_g5463</name>
</gene>
<sequence length="116" mass="12792">MWKGKYLVYEAGSALCRLERSTLPQHAGRRIVVMRLLKIVRPPKLHPDLPPTCNVSVPAEGELFTWGFGQRVWYRDVDKPGKGAEILRLLYDVPDDGEPASGRSSSSGPAMQSAAS</sequence>
<evidence type="ECO:0000256" key="1">
    <source>
        <dbReference type="SAM" id="MobiDB-lite"/>
    </source>
</evidence>
<dbReference type="AlphaFoldDB" id="A0A4Y9ZYR7"/>
<name>A0A4Y9ZYR7_9AGAM</name>
<evidence type="ECO:0000313" key="3">
    <source>
        <dbReference type="Proteomes" id="UP000298061"/>
    </source>
</evidence>
<reference evidence="2 3" key="1">
    <citation type="submission" date="2019-02" db="EMBL/GenBank/DDBJ databases">
        <title>Genome sequencing of the rare red list fungi Hericium alpestre (H. flagellum).</title>
        <authorList>
            <person name="Buettner E."/>
            <person name="Kellner H."/>
        </authorList>
    </citation>
    <scope>NUCLEOTIDE SEQUENCE [LARGE SCALE GENOMIC DNA]</scope>
    <source>
        <strain evidence="2 3">DSM 108284</strain>
    </source>
</reference>
<protein>
    <submittedName>
        <fullName evidence="2">Uncharacterized protein</fullName>
    </submittedName>
</protein>
<keyword evidence="3" id="KW-1185">Reference proteome</keyword>
<dbReference type="OrthoDB" id="2750929at2759"/>
<dbReference type="Proteomes" id="UP000298061">
    <property type="component" value="Unassembled WGS sequence"/>
</dbReference>
<evidence type="ECO:0000313" key="2">
    <source>
        <dbReference type="EMBL" id="TFY78548.1"/>
    </source>
</evidence>